<dbReference type="GeneTree" id="ENSGT00940000158898"/>
<dbReference type="AlphaFoldDB" id="A0A2K5Z8P2"/>
<dbReference type="GeneID" id="105541902"/>
<dbReference type="Gene3D" id="3.40.605.10">
    <property type="entry name" value="Aldehyde Dehydrogenase, Chain A, domain 1"/>
    <property type="match status" value="2"/>
</dbReference>
<keyword evidence="3" id="KW-0520">NAD</keyword>
<keyword evidence="8" id="KW-1185">Reference proteome</keyword>
<dbReference type="Proteomes" id="UP000233140">
    <property type="component" value="Unassembled WGS sequence"/>
</dbReference>
<evidence type="ECO:0000256" key="3">
    <source>
        <dbReference type="ARBA" id="ARBA00023027"/>
    </source>
</evidence>
<reference evidence="7" key="1">
    <citation type="submission" date="2025-08" db="UniProtKB">
        <authorList>
            <consortium name="Ensembl"/>
        </authorList>
    </citation>
    <scope>IDENTIFICATION</scope>
</reference>
<dbReference type="InterPro" id="IPR029510">
    <property type="entry name" value="Ald_DH_CS_GLU"/>
</dbReference>
<dbReference type="Gene3D" id="3.40.309.10">
    <property type="entry name" value="Aldehyde Dehydrogenase, Chain A, domain 2"/>
    <property type="match status" value="1"/>
</dbReference>
<evidence type="ECO:0000256" key="4">
    <source>
        <dbReference type="PROSITE-ProRule" id="PRU10007"/>
    </source>
</evidence>
<dbReference type="CTD" id="8854"/>
<evidence type="ECO:0000259" key="6">
    <source>
        <dbReference type="Pfam" id="PF00171"/>
    </source>
</evidence>
<evidence type="ECO:0000256" key="5">
    <source>
        <dbReference type="RuleBase" id="RU003345"/>
    </source>
</evidence>
<organism evidence="7 8">
    <name type="scientific">Mandrillus leucophaeus</name>
    <name type="common">Drill</name>
    <name type="synonym">Papio leucophaeus</name>
    <dbReference type="NCBI Taxonomy" id="9568"/>
    <lineage>
        <taxon>Eukaryota</taxon>
        <taxon>Metazoa</taxon>
        <taxon>Chordata</taxon>
        <taxon>Craniata</taxon>
        <taxon>Vertebrata</taxon>
        <taxon>Euteleostomi</taxon>
        <taxon>Mammalia</taxon>
        <taxon>Eutheria</taxon>
        <taxon>Euarchontoglires</taxon>
        <taxon>Primates</taxon>
        <taxon>Haplorrhini</taxon>
        <taxon>Catarrhini</taxon>
        <taxon>Cercopithecidae</taxon>
        <taxon>Cercopithecinae</taxon>
        <taxon>Mandrillus</taxon>
    </lineage>
</organism>
<dbReference type="FunFam" id="3.40.605.10:FF:000050">
    <property type="entry name" value="Aldehyde dehydrogenase, mitochondrial"/>
    <property type="match status" value="1"/>
</dbReference>
<evidence type="ECO:0000313" key="8">
    <source>
        <dbReference type="Proteomes" id="UP000233140"/>
    </source>
</evidence>
<dbReference type="Pfam" id="PF00171">
    <property type="entry name" value="Aldedh"/>
    <property type="match status" value="1"/>
</dbReference>
<dbReference type="PROSITE" id="PS00070">
    <property type="entry name" value="ALDEHYDE_DEHYDR_CYS"/>
    <property type="match status" value="1"/>
</dbReference>
<evidence type="ECO:0000256" key="1">
    <source>
        <dbReference type="ARBA" id="ARBA00009986"/>
    </source>
</evidence>
<dbReference type="PROSITE" id="PS00687">
    <property type="entry name" value="ALDEHYDE_DEHYDR_GLU"/>
    <property type="match status" value="1"/>
</dbReference>
<sequence>MTSSKIEMPGEVKADPAALMASLHLLPSPTPNLEIKYTKIFINNEWQNSESGRVFPVYNPATGEQVCEVQEADKADIDKAVQAARLAFSLGSVWRRMDASERGRLLDKLADLVERDRAVLATMESLNGGKPFLQAFYVDLQGVIKTLRYYAGWADKIHGMTIPVDGDYFTFTRHEPIGVCGQIIPWNFPLLMFAWKIAPALCCGNTVVIKPAEQTPLSALYVGALIKEVGKLIQEAAGRSNLKRVTLELGGKSPNIIFADADLDYAVEQAHQGVFFNQGQCCTAGSRIFVEESIYEEFVRRSVERAKRRIVGSPFDPTTEQGPQIDKKQYNKILELIQSGVAEGAKLECGGKGLGRKGFFIEPTVFSNVTDDMRIAKEEIFGPVQEILRFKTMDEVIERANNSDFGLVAAVFTNDINKALTVSSAMQAGTVWINCYNALNAQSPFGGFKMSGNGREMGEFGLREYSEVKTVTVKIPQKNS</sequence>
<keyword evidence="2 5" id="KW-0560">Oxidoreductase</keyword>
<accession>A0A2K5Z8P2</accession>
<dbReference type="InterPro" id="IPR016162">
    <property type="entry name" value="Ald_DH_N"/>
</dbReference>
<feature type="domain" description="Aldehyde dehydrogenase" evidence="6">
    <location>
        <begin position="228"/>
        <end position="471"/>
    </location>
</feature>
<feature type="active site" evidence="4">
    <location>
        <position position="248"/>
    </location>
</feature>
<dbReference type="InterPro" id="IPR016161">
    <property type="entry name" value="Ald_DH/histidinol_DH"/>
</dbReference>
<dbReference type="InterPro" id="IPR016160">
    <property type="entry name" value="Ald_DH_CS_CYS"/>
</dbReference>
<dbReference type="RefSeq" id="XP_011838565.1">
    <property type="nucleotide sequence ID" value="XM_011983175.1"/>
</dbReference>
<evidence type="ECO:0000313" key="7">
    <source>
        <dbReference type="Ensembl" id="ENSMLEP00000024115.1"/>
    </source>
</evidence>
<protein>
    <submittedName>
        <fullName evidence="7">Aldehyde dehydrogenase 1 family member A2</fullName>
    </submittedName>
</protein>
<dbReference type="InterPro" id="IPR015590">
    <property type="entry name" value="Aldehyde_DH_dom"/>
</dbReference>
<gene>
    <name evidence="7" type="primary">ALDH1A2</name>
</gene>
<reference evidence="7" key="2">
    <citation type="submission" date="2025-09" db="UniProtKB">
        <authorList>
            <consortium name="Ensembl"/>
        </authorList>
    </citation>
    <scope>IDENTIFICATION</scope>
</reference>
<dbReference type="FunFam" id="3.40.309.10:FF:000001">
    <property type="entry name" value="Mitochondrial aldehyde dehydrogenase 2"/>
    <property type="match status" value="1"/>
</dbReference>
<comment type="similarity">
    <text evidence="1 5">Belongs to the aldehyde dehydrogenase family.</text>
</comment>
<dbReference type="Ensembl" id="ENSMLET00000047636.1">
    <property type="protein sequence ID" value="ENSMLEP00000024115.1"/>
    <property type="gene ID" value="ENSMLEG00000036167.1"/>
</dbReference>
<dbReference type="SUPFAM" id="SSF53720">
    <property type="entry name" value="ALDH-like"/>
    <property type="match status" value="1"/>
</dbReference>
<dbReference type="CDD" id="cd07141">
    <property type="entry name" value="ALDH_F1AB_F2_RALDH1"/>
    <property type="match status" value="1"/>
</dbReference>
<proteinExistence type="inferred from homology"/>
<name>A0A2K5Z8P2_MANLE</name>
<dbReference type="GO" id="GO:0016620">
    <property type="term" value="F:oxidoreductase activity, acting on the aldehyde or oxo group of donors, NAD or NADP as acceptor"/>
    <property type="evidence" value="ECO:0007669"/>
    <property type="project" value="InterPro"/>
</dbReference>
<evidence type="ECO:0000256" key="2">
    <source>
        <dbReference type="ARBA" id="ARBA00023002"/>
    </source>
</evidence>
<dbReference type="InterPro" id="IPR016163">
    <property type="entry name" value="Ald_DH_C"/>
</dbReference>
<dbReference type="PANTHER" id="PTHR11699">
    <property type="entry name" value="ALDEHYDE DEHYDROGENASE-RELATED"/>
    <property type="match status" value="1"/>
</dbReference>